<organism evidence="1 2">
    <name type="scientific">Ktedonobacter robiniae</name>
    <dbReference type="NCBI Taxonomy" id="2778365"/>
    <lineage>
        <taxon>Bacteria</taxon>
        <taxon>Bacillati</taxon>
        <taxon>Chloroflexota</taxon>
        <taxon>Ktedonobacteria</taxon>
        <taxon>Ktedonobacterales</taxon>
        <taxon>Ktedonobacteraceae</taxon>
        <taxon>Ktedonobacter</taxon>
    </lineage>
</organism>
<dbReference type="InterPro" id="IPR015915">
    <property type="entry name" value="Kelch-typ_b-propeller"/>
</dbReference>
<reference evidence="1 2" key="1">
    <citation type="journal article" date="2021" name="Int. J. Syst. Evol. Microbiol.">
        <title>Reticulibacter mediterranei gen. nov., sp. nov., within the new family Reticulibacteraceae fam. nov., and Ktedonospora formicarum gen. nov., sp. nov., Ktedonobacter robiniae sp. nov., Dictyobacter formicarum sp. nov. and Dictyobacter arantiisoli sp. nov., belonging to the class Ktedonobacteria.</title>
        <authorList>
            <person name="Yabe S."/>
            <person name="Zheng Y."/>
            <person name="Wang C.M."/>
            <person name="Sakai Y."/>
            <person name="Abe K."/>
            <person name="Yokota A."/>
            <person name="Donadio S."/>
            <person name="Cavaletti L."/>
            <person name="Monciardini P."/>
        </authorList>
    </citation>
    <scope>NUCLEOTIDE SEQUENCE [LARGE SCALE GENOMIC DNA]</scope>
    <source>
        <strain evidence="1 2">SOSP1-30</strain>
    </source>
</reference>
<comment type="caution">
    <text evidence="1">The sequence shown here is derived from an EMBL/GenBank/DDBJ whole genome shotgun (WGS) entry which is preliminary data.</text>
</comment>
<dbReference type="InterPro" id="IPR052392">
    <property type="entry name" value="Kelch-BTB_domain-containing"/>
</dbReference>
<dbReference type="PANTHER" id="PTHR46375:SF3">
    <property type="entry name" value="KELCH REPEAT AND BTB DOMAIN-CONTAINING PROTEIN 13"/>
    <property type="match status" value="1"/>
</dbReference>
<dbReference type="SMART" id="SM00612">
    <property type="entry name" value="Kelch"/>
    <property type="match status" value="1"/>
</dbReference>
<accession>A0ABQ3V1C7</accession>
<dbReference type="Gene3D" id="2.130.10.80">
    <property type="entry name" value="Galactose oxidase/kelch, beta-propeller"/>
    <property type="match status" value="1"/>
</dbReference>
<evidence type="ECO:0000313" key="2">
    <source>
        <dbReference type="Proteomes" id="UP000654345"/>
    </source>
</evidence>
<name>A0ABQ3V1C7_9CHLR</name>
<evidence type="ECO:0000313" key="1">
    <source>
        <dbReference type="EMBL" id="GHO58445.1"/>
    </source>
</evidence>
<dbReference type="PANTHER" id="PTHR46375">
    <property type="entry name" value="KELCH REPEAT AND BTB DOMAIN-CONTAINING PROTEIN 13-RELATED"/>
    <property type="match status" value="1"/>
</dbReference>
<evidence type="ECO:0008006" key="3">
    <source>
        <dbReference type="Google" id="ProtNLM"/>
    </source>
</evidence>
<dbReference type="EMBL" id="BNJG01000003">
    <property type="protein sequence ID" value="GHO58445.1"/>
    <property type="molecule type" value="Genomic_DNA"/>
</dbReference>
<keyword evidence="2" id="KW-1185">Reference proteome</keyword>
<dbReference type="Pfam" id="PF01344">
    <property type="entry name" value="Kelch_1"/>
    <property type="match status" value="1"/>
</dbReference>
<gene>
    <name evidence="1" type="ORF">KSB_69200</name>
</gene>
<sequence length="60" mass="6288">MGADGRIYVIGGKLDSGELNVVEAYNVRAQTWTTLVPMPTARYGLASAAGPDGRIYVMGG</sequence>
<dbReference type="Proteomes" id="UP000654345">
    <property type="component" value="Unassembled WGS sequence"/>
</dbReference>
<dbReference type="InterPro" id="IPR037293">
    <property type="entry name" value="Gal_Oxidase_central_sf"/>
</dbReference>
<dbReference type="SUPFAM" id="SSF117281">
    <property type="entry name" value="Kelch motif"/>
    <property type="match status" value="1"/>
</dbReference>
<dbReference type="InterPro" id="IPR006652">
    <property type="entry name" value="Kelch_1"/>
</dbReference>
<protein>
    <recommendedName>
        <fullName evidence="3">Galactose oxidase</fullName>
    </recommendedName>
</protein>
<proteinExistence type="predicted"/>